<keyword evidence="2" id="KW-0732">Signal</keyword>
<protein>
    <submittedName>
        <fullName evidence="4">CubicO group peptidase, beta-lactamase class C family</fullName>
    </submittedName>
</protein>
<reference evidence="5" key="1">
    <citation type="submission" date="2016-10" db="EMBL/GenBank/DDBJ databases">
        <authorList>
            <person name="Varghese N."/>
            <person name="Submissions S."/>
        </authorList>
    </citation>
    <scope>NUCLEOTIDE SEQUENCE [LARGE SCALE GENOMIC DNA]</scope>
    <source>
        <strain evidence="5">JS21-1</strain>
    </source>
</reference>
<dbReference type="PANTHER" id="PTHR43283:SF3">
    <property type="entry name" value="BETA-LACTAMASE FAMILY PROTEIN (AFU_ORTHOLOGUE AFUA_5G07500)"/>
    <property type="match status" value="1"/>
</dbReference>
<dbReference type="InterPro" id="IPR001466">
    <property type="entry name" value="Beta-lactam-related"/>
</dbReference>
<name>A0A1H7T9X2_9SPHN</name>
<gene>
    <name evidence="4" type="ORF">SAMN05216382_2714</name>
</gene>
<sequence>MLVRWSRGRRAGMVASGAALALVAGMTVAREAASQANPRLAAPSRQSAMPRPRMPVPNGETLGRIFLPDTQGLFDRIVADGRAPGIAGAFGHGDGPTLYLSAGRIATDAGAPAAGPDSLWRVYSMTKPITGMAAMLLVQDGRIRLDDPVSKYIPAFAKMRVLTNPDTSLDTVPAVRPITIRMLLTHSAGLSYNILAKGPLLKETERLGVVPAQVNAEVEREARRTRPTSLQAFAERAAQLPLIAQPGTKWSYSIGLDVMGAVIERASGMSFERFVQTRLLTPLRMTSTGWQVPAGERARFATLYVAAAGRLMPFDPASTSPYLERPSFPYGGAGLVSSARDYDRFLHMIQDGGTLDGVEVMKPETVRLATSNLLPAGVSFTGYNPGTQPGAGFGAGGYVQLKDAPGGAPRGTYAWSGAANTIAFVNPLQRTRGTAMTNIFPPGSLDLAKQVGEALRRDAERRAEQQGRR</sequence>
<keyword evidence="5" id="KW-1185">Reference proteome</keyword>
<dbReference type="AlphaFoldDB" id="A0A1H7T9X2"/>
<feature type="region of interest" description="Disordered" evidence="1">
    <location>
        <begin position="34"/>
        <end position="53"/>
    </location>
</feature>
<dbReference type="EMBL" id="FNZZ01000005">
    <property type="protein sequence ID" value="SEL81652.1"/>
    <property type="molecule type" value="Genomic_DNA"/>
</dbReference>
<evidence type="ECO:0000313" key="4">
    <source>
        <dbReference type="EMBL" id="SEL81652.1"/>
    </source>
</evidence>
<dbReference type="Proteomes" id="UP000199214">
    <property type="component" value="Unassembled WGS sequence"/>
</dbReference>
<evidence type="ECO:0000259" key="3">
    <source>
        <dbReference type="Pfam" id="PF00144"/>
    </source>
</evidence>
<evidence type="ECO:0000256" key="2">
    <source>
        <dbReference type="SAM" id="SignalP"/>
    </source>
</evidence>
<evidence type="ECO:0000256" key="1">
    <source>
        <dbReference type="SAM" id="MobiDB-lite"/>
    </source>
</evidence>
<dbReference type="Pfam" id="PF00144">
    <property type="entry name" value="Beta-lactamase"/>
    <property type="match status" value="1"/>
</dbReference>
<dbReference type="RefSeq" id="WP_245708510.1">
    <property type="nucleotide sequence ID" value="NZ_FNZZ01000005.1"/>
</dbReference>
<feature type="chain" id="PRO_5011480016" evidence="2">
    <location>
        <begin position="30"/>
        <end position="469"/>
    </location>
</feature>
<dbReference type="STRING" id="1855283.SAMN05216382_2714"/>
<proteinExistence type="predicted"/>
<dbReference type="Gene3D" id="3.40.710.10">
    <property type="entry name" value="DD-peptidase/beta-lactamase superfamily"/>
    <property type="match status" value="1"/>
</dbReference>
<dbReference type="PANTHER" id="PTHR43283">
    <property type="entry name" value="BETA-LACTAMASE-RELATED"/>
    <property type="match status" value="1"/>
</dbReference>
<organism evidence="4 5">
    <name type="scientific">Sphingomonas palmae</name>
    <dbReference type="NCBI Taxonomy" id="1855283"/>
    <lineage>
        <taxon>Bacteria</taxon>
        <taxon>Pseudomonadati</taxon>
        <taxon>Pseudomonadota</taxon>
        <taxon>Alphaproteobacteria</taxon>
        <taxon>Sphingomonadales</taxon>
        <taxon>Sphingomonadaceae</taxon>
        <taxon>Sphingomonas</taxon>
    </lineage>
</organism>
<accession>A0A1H7T9X2</accession>
<evidence type="ECO:0000313" key="5">
    <source>
        <dbReference type="Proteomes" id="UP000199214"/>
    </source>
</evidence>
<feature type="domain" description="Beta-lactamase-related" evidence="3">
    <location>
        <begin position="73"/>
        <end position="444"/>
    </location>
</feature>
<dbReference type="InterPro" id="IPR012338">
    <property type="entry name" value="Beta-lactam/transpept-like"/>
</dbReference>
<dbReference type="InterPro" id="IPR050789">
    <property type="entry name" value="Diverse_Enzym_Activities"/>
</dbReference>
<feature type="signal peptide" evidence="2">
    <location>
        <begin position="1"/>
        <end position="29"/>
    </location>
</feature>
<dbReference type="SUPFAM" id="SSF56601">
    <property type="entry name" value="beta-lactamase/transpeptidase-like"/>
    <property type="match status" value="1"/>
</dbReference>